<evidence type="ECO:0000313" key="2">
    <source>
        <dbReference type="Proteomes" id="UP000002541"/>
    </source>
</evidence>
<dbReference type="RefSeq" id="YP_655622.1">
    <property type="nucleotide sequence ID" value="NC_008203.1"/>
</dbReference>
<dbReference type="EMBL" id="DQ398043">
    <property type="protein sequence ID" value="ABE67362.1"/>
    <property type="molecule type" value="Genomic_DNA"/>
</dbReference>
<name>Q1A0H4_9CAUD</name>
<reference evidence="1 2" key="1">
    <citation type="journal article" date="2006" name="PLoS Genet.">
        <title>Exploring the mycobacteriophage metaproteome: phage genomics as an educational platform.</title>
        <authorList>
            <person name="Hatfull G.F."/>
            <person name="Pedulla M.L."/>
            <person name="Jacobs-Sera D."/>
            <person name="Cichon P.M."/>
            <person name="Foley A."/>
            <person name="Ford M.E."/>
            <person name="Gonda R.M."/>
            <person name="Houtz J.M."/>
            <person name="Hryckowian A.J."/>
            <person name="Kelchner V.A."/>
            <person name="Namburi S."/>
            <person name="Pajcini K.V."/>
            <person name="Popovich M.G."/>
            <person name="Schleicher D.T."/>
            <person name="Simanek B.Z."/>
            <person name="Smith A.L."/>
            <person name="Zdanowicz G.M."/>
            <person name="Kumar V."/>
            <person name="Peebles C.L."/>
            <person name="Jacobs W.R.Jr."/>
            <person name="Lawrence J.G."/>
            <person name="Hendrix R.W."/>
        </authorList>
    </citation>
    <scope>NUCLEOTIDE SEQUENCE [LARGE SCALE GENOMIC DNA]</scope>
</reference>
<accession>Q1A0H4</accession>
<evidence type="ECO:0000313" key="1">
    <source>
        <dbReference type="EMBL" id="ABE67362.1"/>
    </source>
</evidence>
<dbReference type="OrthoDB" id="17325at10239"/>
<protein>
    <submittedName>
        <fullName evidence="1">Uncharacterized protein</fullName>
    </submittedName>
</protein>
<keyword evidence="2" id="KW-1185">Reference proteome</keyword>
<organism evidence="1 2">
    <name type="scientific">Mycobacterium phage Che12</name>
    <dbReference type="NCBI Taxonomy" id="2911435"/>
    <lineage>
        <taxon>Viruses</taxon>
        <taxon>Duplodnaviria</taxon>
        <taxon>Heunggongvirae</taxon>
        <taxon>Uroviricota</taxon>
        <taxon>Caudoviricetes</taxon>
        <taxon>Fromanvirus</taxon>
        <taxon>Fromanvirus Che12</taxon>
    </lineage>
</organism>
<dbReference type="Proteomes" id="UP000002541">
    <property type="component" value="Segment"/>
</dbReference>
<proteinExistence type="predicted"/>
<sequence>MTDRAVYFDGFELPWYIAENGIHFKPGGRDGINTLTVEFFVGTTTFKDSWETEYWDEWFWLERLIRLQVDMELIALDRIIKEHL</sequence>
<dbReference type="KEGG" id="vg:4156979"/>
<gene>
    <name evidence="1" type="primary">43</name>
    <name evidence="1" type="ORF">PBI_CHE12_43</name>
</gene>